<evidence type="ECO:0000256" key="2">
    <source>
        <dbReference type="ARBA" id="ARBA00023015"/>
    </source>
</evidence>
<evidence type="ECO:0000313" key="10">
    <source>
        <dbReference type="Proteomes" id="UP000541444"/>
    </source>
</evidence>
<dbReference type="Gene3D" id="3.30.730.10">
    <property type="entry name" value="AP2/ERF domain"/>
    <property type="match status" value="1"/>
</dbReference>
<dbReference type="OrthoDB" id="1918918at2759"/>
<dbReference type="EMBL" id="JACGCM010001796">
    <property type="protein sequence ID" value="KAF6149361.1"/>
    <property type="molecule type" value="Genomic_DNA"/>
</dbReference>
<evidence type="ECO:0000256" key="3">
    <source>
        <dbReference type="ARBA" id="ARBA00023125"/>
    </source>
</evidence>
<evidence type="ECO:0000256" key="5">
    <source>
        <dbReference type="ARBA" id="ARBA00023163"/>
    </source>
</evidence>
<evidence type="ECO:0000259" key="8">
    <source>
        <dbReference type="PROSITE" id="PS51032"/>
    </source>
</evidence>
<feature type="domain" description="AP2/ERF" evidence="8">
    <location>
        <begin position="275"/>
        <end position="332"/>
    </location>
</feature>
<proteinExistence type="inferred from homology"/>
<dbReference type="GO" id="GO:0003677">
    <property type="term" value="F:DNA binding"/>
    <property type="evidence" value="ECO:0007669"/>
    <property type="project" value="UniProtKB-KW"/>
</dbReference>
<dbReference type="GO" id="GO:0005634">
    <property type="term" value="C:nucleus"/>
    <property type="evidence" value="ECO:0007669"/>
    <property type="project" value="UniProtKB-SubCell"/>
</dbReference>
<dbReference type="Pfam" id="PF00847">
    <property type="entry name" value="AP2"/>
    <property type="match status" value="1"/>
</dbReference>
<accession>A0A7J7M3A9</accession>
<dbReference type="PRINTS" id="PR00367">
    <property type="entry name" value="ETHRSPELEMNT"/>
</dbReference>
<keyword evidence="5" id="KW-0804">Transcription</keyword>
<dbReference type="InterPro" id="IPR001471">
    <property type="entry name" value="AP2/ERF_dom"/>
</dbReference>
<protein>
    <recommendedName>
        <fullName evidence="8">AP2/ERF domain-containing protein</fullName>
    </recommendedName>
</protein>
<dbReference type="PANTHER" id="PTHR31985">
    <property type="entry name" value="ETHYLENE-RESPONSIVE TRANSCRIPTION FACTOR ERF042-RELATED"/>
    <property type="match status" value="1"/>
</dbReference>
<dbReference type="InterPro" id="IPR051032">
    <property type="entry name" value="AP2/ERF_TF_ERF_subfamily"/>
</dbReference>
<keyword evidence="6" id="KW-0539">Nucleus</keyword>
<dbReference type="SUPFAM" id="SSF54171">
    <property type="entry name" value="DNA-binding domain"/>
    <property type="match status" value="1"/>
</dbReference>
<keyword evidence="10" id="KW-1185">Reference proteome</keyword>
<keyword evidence="3" id="KW-0238">DNA-binding</keyword>
<dbReference type="PROSITE" id="PS51032">
    <property type="entry name" value="AP2_ERF"/>
    <property type="match status" value="1"/>
</dbReference>
<comment type="similarity">
    <text evidence="7">Belongs to the AP2/ERF transcription factor family. ERF subfamily.</text>
</comment>
<evidence type="ECO:0000313" key="9">
    <source>
        <dbReference type="EMBL" id="KAF6149361.1"/>
    </source>
</evidence>
<dbReference type="InterPro" id="IPR016177">
    <property type="entry name" value="DNA-bd_dom_sf"/>
</dbReference>
<dbReference type="CDD" id="cd00018">
    <property type="entry name" value="AP2"/>
    <property type="match status" value="1"/>
</dbReference>
<keyword evidence="2" id="KW-0805">Transcription regulation</keyword>
<name>A0A7J7M3A9_9MAGN</name>
<evidence type="ECO:0000256" key="6">
    <source>
        <dbReference type="ARBA" id="ARBA00023242"/>
    </source>
</evidence>
<keyword evidence="4" id="KW-0010">Activator</keyword>
<evidence type="ECO:0000256" key="4">
    <source>
        <dbReference type="ARBA" id="ARBA00023159"/>
    </source>
</evidence>
<dbReference type="GO" id="GO:0003700">
    <property type="term" value="F:DNA-binding transcription factor activity"/>
    <property type="evidence" value="ECO:0007669"/>
    <property type="project" value="InterPro"/>
</dbReference>
<sequence>MLDATIPHAISSLSAESAYICLKCEQDLPAPSTKKSFLKKVSNLYHEIEFRINGENCISNVSIEGNKKEPVEENSNVKIAFSTQLEDLSAVEPLTNYAVALKEATHCCDHETEINKIKEMHRPDLVSHPGNASIVTLHGDNSNFEYHKSHGSKLSSDVLEKSVDDRSGDMQVDCELRCFPSGDILDSKGDVGVTTKKSPSLSHLSDNPSKVDYANDATYRVNHCSSDGSELERAGLASYGILVTMWYTNTDIMMTLNKAIGSQPSGLRRKRTTGPFKGVRMRKWGRWVSEIRIPQSKTRIWLGSYDAPEKAARAYDAALYCLRGSQGKFNFPGGKRPEIPAGSPFSISRADIKAVAAKFASPDFTPSSSASSCTPCQTTSLDLPLPFPGNTYAVNDLHFADDLFLSDGFLLEEPIMHEPDLWDIFNDTDLFGEFTV</sequence>
<evidence type="ECO:0000256" key="7">
    <source>
        <dbReference type="ARBA" id="ARBA00024343"/>
    </source>
</evidence>
<comment type="caution">
    <text evidence="9">The sequence shown here is derived from an EMBL/GenBank/DDBJ whole genome shotgun (WGS) entry which is preliminary data.</text>
</comment>
<comment type="subcellular location">
    <subcellularLocation>
        <location evidence="1">Nucleus</location>
    </subcellularLocation>
</comment>
<dbReference type="PANTHER" id="PTHR31985:SF273">
    <property type="entry name" value="ETHYLENE-RESPONSIVE TRANSCRIPTION FACTOR ERF017"/>
    <property type="match status" value="1"/>
</dbReference>
<dbReference type="SMART" id="SM00380">
    <property type="entry name" value="AP2"/>
    <property type="match status" value="1"/>
</dbReference>
<organism evidence="9 10">
    <name type="scientific">Kingdonia uniflora</name>
    <dbReference type="NCBI Taxonomy" id="39325"/>
    <lineage>
        <taxon>Eukaryota</taxon>
        <taxon>Viridiplantae</taxon>
        <taxon>Streptophyta</taxon>
        <taxon>Embryophyta</taxon>
        <taxon>Tracheophyta</taxon>
        <taxon>Spermatophyta</taxon>
        <taxon>Magnoliopsida</taxon>
        <taxon>Ranunculales</taxon>
        <taxon>Circaeasteraceae</taxon>
        <taxon>Kingdonia</taxon>
    </lineage>
</organism>
<evidence type="ECO:0000256" key="1">
    <source>
        <dbReference type="ARBA" id="ARBA00004123"/>
    </source>
</evidence>
<dbReference type="Proteomes" id="UP000541444">
    <property type="component" value="Unassembled WGS sequence"/>
</dbReference>
<dbReference type="InterPro" id="IPR036955">
    <property type="entry name" value="AP2/ERF_dom_sf"/>
</dbReference>
<reference evidence="9 10" key="1">
    <citation type="journal article" date="2020" name="IScience">
        <title>Genome Sequencing of the Endangered Kingdonia uniflora (Circaeasteraceae, Ranunculales) Reveals Potential Mechanisms of Evolutionary Specialization.</title>
        <authorList>
            <person name="Sun Y."/>
            <person name="Deng T."/>
            <person name="Zhang A."/>
            <person name="Moore M.J."/>
            <person name="Landis J.B."/>
            <person name="Lin N."/>
            <person name="Zhang H."/>
            <person name="Zhang X."/>
            <person name="Huang J."/>
            <person name="Zhang X."/>
            <person name="Sun H."/>
            <person name="Wang H."/>
        </authorList>
    </citation>
    <scope>NUCLEOTIDE SEQUENCE [LARGE SCALE GENOMIC DNA]</scope>
    <source>
        <strain evidence="9">TB1705</strain>
        <tissue evidence="9">Leaf</tissue>
    </source>
</reference>
<gene>
    <name evidence="9" type="ORF">GIB67_016899</name>
</gene>
<dbReference type="AlphaFoldDB" id="A0A7J7M3A9"/>